<dbReference type="Pfam" id="PF16859">
    <property type="entry name" value="TetR_C_11"/>
    <property type="match status" value="1"/>
</dbReference>
<dbReference type="SUPFAM" id="SSF48498">
    <property type="entry name" value="Tetracyclin repressor-like, C-terminal domain"/>
    <property type="match status" value="1"/>
</dbReference>
<protein>
    <submittedName>
        <fullName evidence="7">TetR/AcrR family transcriptional regulator</fullName>
    </submittedName>
</protein>
<evidence type="ECO:0000256" key="4">
    <source>
        <dbReference type="PROSITE-ProRule" id="PRU00335"/>
    </source>
</evidence>
<dbReference type="SUPFAM" id="SSF46689">
    <property type="entry name" value="Homeodomain-like"/>
    <property type="match status" value="1"/>
</dbReference>
<dbReference type="PROSITE" id="PS50977">
    <property type="entry name" value="HTH_TETR_2"/>
    <property type="match status" value="1"/>
</dbReference>
<dbReference type="Gene3D" id="1.10.357.10">
    <property type="entry name" value="Tetracycline Repressor, domain 2"/>
    <property type="match status" value="1"/>
</dbReference>
<dbReference type="Pfam" id="PF00440">
    <property type="entry name" value="TetR_N"/>
    <property type="match status" value="1"/>
</dbReference>
<name>A0ABN2UR30_9MICC</name>
<dbReference type="InterPro" id="IPR009057">
    <property type="entry name" value="Homeodomain-like_sf"/>
</dbReference>
<reference evidence="7 8" key="1">
    <citation type="journal article" date="2019" name="Int. J. Syst. Evol. Microbiol.">
        <title>The Global Catalogue of Microorganisms (GCM) 10K type strain sequencing project: providing services to taxonomists for standard genome sequencing and annotation.</title>
        <authorList>
            <consortium name="The Broad Institute Genomics Platform"/>
            <consortium name="The Broad Institute Genome Sequencing Center for Infectious Disease"/>
            <person name="Wu L."/>
            <person name="Ma J."/>
        </authorList>
    </citation>
    <scope>NUCLEOTIDE SEQUENCE [LARGE SCALE GENOMIC DNA]</scope>
    <source>
        <strain evidence="7 8">JCM 13595</strain>
    </source>
</reference>
<dbReference type="PANTHER" id="PTHR30055:SF148">
    <property type="entry name" value="TETR-FAMILY TRANSCRIPTIONAL REGULATOR"/>
    <property type="match status" value="1"/>
</dbReference>
<evidence type="ECO:0000256" key="1">
    <source>
        <dbReference type="ARBA" id="ARBA00023015"/>
    </source>
</evidence>
<evidence type="ECO:0000256" key="3">
    <source>
        <dbReference type="ARBA" id="ARBA00023163"/>
    </source>
</evidence>
<evidence type="ECO:0000256" key="5">
    <source>
        <dbReference type="SAM" id="MobiDB-lite"/>
    </source>
</evidence>
<evidence type="ECO:0000259" key="6">
    <source>
        <dbReference type="PROSITE" id="PS50977"/>
    </source>
</evidence>
<dbReference type="Proteomes" id="UP001501461">
    <property type="component" value="Unassembled WGS sequence"/>
</dbReference>
<keyword evidence="3" id="KW-0804">Transcription</keyword>
<feature type="domain" description="HTH tetR-type" evidence="6">
    <location>
        <begin position="22"/>
        <end position="80"/>
    </location>
</feature>
<comment type="caution">
    <text evidence="7">The sequence shown here is derived from an EMBL/GenBank/DDBJ whole genome shotgun (WGS) entry which is preliminary data.</text>
</comment>
<dbReference type="RefSeq" id="WP_343958851.1">
    <property type="nucleotide sequence ID" value="NZ_BAAAMN010000048.1"/>
</dbReference>
<dbReference type="InterPro" id="IPR001647">
    <property type="entry name" value="HTH_TetR"/>
</dbReference>
<keyword evidence="8" id="KW-1185">Reference proteome</keyword>
<proteinExistence type="predicted"/>
<feature type="region of interest" description="Disordered" evidence="5">
    <location>
        <begin position="1"/>
        <end position="20"/>
    </location>
</feature>
<gene>
    <name evidence="7" type="ORF">GCM10009720_23320</name>
</gene>
<dbReference type="Gene3D" id="1.10.10.60">
    <property type="entry name" value="Homeodomain-like"/>
    <property type="match status" value="1"/>
</dbReference>
<keyword evidence="1" id="KW-0805">Transcription regulation</keyword>
<organism evidence="7 8">
    <name type="scientific">Yaniella flava</name>
    <dbReference type="NCBI Taxonomy" id="287930"/>
    <lineage>
        <taxon>Bacteria</taxon>
        <taxon>Bacillati</taxon>
        <taxon>Actinomycetota</taxon>
        <taxon>Actinomycetes</taxon>
        <taxon>Micrococcales</taxon>
        <taxon>Micrococcaceae</taxon>
        <taxon>Yaniella</taxon>
    </lineage>
</organism>
<dbReference type="InterPro" id="IPR011075">
    <property type="entry name" value="TetR_C"/>
</dbReference>
<dbReference type="PANTHER" id="PTHR30055">
    <property type="entry name" value="HTH-TYPE TRANSCRIPTIONAL REGULATOR RUTR"/>
    <property type="match status" value="1"/>
</dbReference>
<dbReference type="InterPro" id="IPR036271">
    <property type="entry name" value="Tet_transcr_reg_TetR-rel_C_sf"/>
</dbReference>
<evidence type="ECO:0000313" key="8">
    <source>
        <dbReference type="Proteomes" id="UP001501461"/>
    </source>
</evidence>
<evidence type="ECO:0000313" key="7">
    <source>
        <dbReference type="EMBL" id="GAA2042054.1"/>
    </source>
</evidence>
<keyword evidence="2 4" id="KW-0238">DNA-binding</keyword>
<evidence type="ECO:0000256" key="2">
    <source>
        <dbReference type="ARBA" id="ARBA00023125"/>
    </source>
</evidence>
<accession>A0ABN2UR30</accession>
<feature type="DNA-binding region" description="H-T-H motif" evidence="4">
    <location>
        <begin position="43"/>
        <end position="62"/>
    </location>
</feature>
<sequence length="209" mass="23727">MTEVATRSQRAVSRGPGRPRIANHDERILDAVTAMVDRDEDITVTAVVEASGVSRAALYRRWSSMTQLIATALDRGRAVVKFELDDHATVKDALVETIFDQLERAVGEDYSHKRFRKRLELVMRHPDVQEAYWASHVHRRRSSMVEALETGIERGELRADLDIDAAIDAINGMFYYQMVVRGTGLTDPATHRRCREAFDIVWRGMEVSA</sequence>
<dbReference type="InterPro" id="IPR050109">
    <property type="entry name" value="HTH-type_TetR-like_transc_reg"/>
</dbReference>
<feature type="compositionally biased region" description="Polar residues" evidence="5">
    <location>
        <begin position="1"/>
        <end position="11"/>
    </location>
</feature>
<dbReference type="EMBL" id="BAAAMN010000048">
    <property type="protein sequence ID" value="GAA2042054.1"/>
    <property type="molecule type" value="Genomic_DNA"/>
</dbReference>